<reference evidence="2" key="3">
    <citation type="submission" date="2020-12" db="UniProtKB">
        <authorList>
            <consortium name="EnsemblPlants"/>
        </authorList>
    </citation>
    <scope>IDENTIFICATION</scope>
</reference>
<sequence>MHLHHTLLKDIKPNNTKIATLANRSTAMVIIHIDSGSRIEMSFCMSTLQLREQMAFKSIISQSHFYLICKLKTIG</sequence>
<evidence type="ECO:0000313" key="3">
    <source>
        <dbReference type="Proteomes" id="UP000006727"/>
    </source>
</evidence>
<reference evidence="1 3" key="2">
    <citation type="journal article" date="2018" name="Plant J.">
        <title>The Physcomitrella patens chromosome-scale assembly reveals moss genome structure and evolution.</title>
        <authorList>
            <person name="Lang D."/>
            <person name="Ullrich K.K."/>
            <person name="Murat F."/>
            <person name="Fuchs J."/>
            <person name="Jenkins J."/>
            <person name="Haas F.B."/>
            <person name="Piednoel M."/>
            <person name="Gundlach H."/>
            <person name="Van Bel M."/>
            <person name="Meyberg R."/>
            <person name="Vives C."/>
            <person name="Morata J."/>
            <person name="Symeonidi A."/>
            <person name="Hiss M."/>
            <person name="Muchero W."/>
            <person name="Kamisugi Y."/>
            <person name="Saleh O."/>
            <person name="Blanc G."/>
            <person name="Decker E.L."/>
            <person name="van Gessel N."/>
            <person name="Grimwood J."/>
            <person name="Hayes R.D."/>
            <person name="Graham S.W."/>
            <person name="Gunter L.E."/>
            <person name="McDaniel S.F."/>
            <person name="Hoernstein S.N.W."/>
            <person name="Larsson A."/>
            <person name="Li F.W."/>
            <person name="Perroud P.F."/>
            <person name="Phillips J."/>
            <person name="Ranjan P."/>
            <person name="Rokshar D.S."/>
            <person name="Rothfels C.J."/>
            <person name="Schneider L."/>
            <person name="Shu S."/>
            <person name="Stevenson D.W."/>
            <person name="Thummler F."/>
            <person name="Tillich M."/>
            <person name="Villarreal Aguilar J.C."/>
            <person name="Widiez T."/>
            <person name="Wong G.K."/>
            <person name="Wymore A."/>
            <person name="Zhang Y."/>
            <person name="Zimmer A.D."/>
            <person name="Quatrano R.S."/>
            <person name="Mayer K.F.X."/>
            <person name="Goodstein D."/>
            <person name="Casacuberta J.M."/>
            <person name="Vandepoele K."/>
            <person name="Reski R."/>
            <person name="Cuming A.C."/>
            <person name="Tuskan G.A."/>
            <person name="Maumus F."/>
            <person name="Salse J."/>
            <person name="Schmutz J."/>
            <person name="Rensing S.A."/>
        </authorList>
    </citation>
    <scope>NUCLEOTIDE SEQUENCE [LARGE SCALE GENOMIC DNA]</scope>
    <source>
        <strain evidence="2 3">cv. Gransden 2004</strain>
    </source>
</reference>
<dbReference type="EnsemblPlants" id="Pp3c3_35660V3.1">
    <property type="protein sequence ID" value="Pp3c3_35660V3.1"/>
    <property type="gene ID" value="Pp3c3_35660"/>
</dbReference>
<evidence type="ECO:0000313" key="1">
    <source>
        <dbReference type="EMBL" id="PNR58433.1"/>
    </source>
</evidence>
<dbReference type="InParanoid" id="A0A2K1KXB7"/>
<keyword evidence="3" id="KW-1185">Reference proteome</keyword>
<dbReference type="EMBL" id="ABEU02000003">
    <property type="protein sequence ID" value="PNR58433.1"/>
    <property type="molecule type" value="Genomic_DNA"/>
</dbReference>
<reference evidence="1 3" key="1">
    <citation type="journal article" date="2008" name="Science">
        <title>The Physcomitrella genome reveals evolutionary insights into the conquest of land by plants.</title>
        <authorList>
            <person name="Rensing S."/>
            <person name="Lang D."/>
            <person name="Zimmer A."/>
            <person name="Terry A."/>
            <person name="Salamov A."/>
            <person name="Shapiro H."/>
            <person name="Nishiyama T."/>
            <person name="Perroud P.-F."/>
            <person name="Lindquist E."/>
            <person name="Kamisugi Y."/>
            <person name="Tanahashi T."/>
            <person name="Sakakibara K."/>
            <person name="Fujita T."/>
            <person name="Oishi K."/>
            <person name="Shin-I T."/>
            <person name="Kuroki Y."/>
            <person name="Toyoda A."/>
            <person name="Suzuki Y."/>
            <person name="Hashimoto A."/>
            <person name="Yamaguchi K."/>
            <person name="Sugano A."/>
            <person name="Kohara Y."/>
            <person name="Fujiyama A."/>
            <person name="Anterola A."/>
            <person name="Aoki S."/>
            <person name="Ashton N."/>
            <person name="Barbazuk W.B."/>
            <person name="Barker E."/>
            <person name="Bennetzen J."/>
            <person name="Bezanilla M."/>
            <person name="Blankenship R."/>
            <person name="Cho S.H."/>
            <person name="Dutcher S."/>
            <person name="Estelle M."/>
            <person name="Fawcett J.A."/>
            <person name="Gundlach H."/>
            <person name="Hanada K."/>
            <person name="Heyl A."/>
            <person name="Hicks K.A."/>
            <person name="Hugh J."/>
            <person name="Lohr M."/>
            <person name="Mayer K."/>
            <person name="Melkozernov A."/>
            <person name="Murata T."/>
            <person name="Nelson D."/>
            <person name="Pils B."/>
            <person name="Prigge M."/>
            <person name="Reiss B."/>
            <person name="Renner T."/>
            <person name="Rombauts S."/>
            <person name="Rushton P."/>
            <person name="Sanderfoot A."/>
            <person name="Schween G."/>
            <person name="Shiu S.-H."/>
            <person name="Stueber K."/>
            <person name="Theodoulou F.L."/>
            <person name="Tu H."/>
            <person name="Van de Peer Y."/>
            <person name="Verrier P.J."/>
            <person name="Waters E."/>
            <person name="Wood A."/>
            <person name="Yang L."/>
            <person name="Cove D."/>
            <person name="Cuming A."/>
            <person name="Hasebe M."/>
            <person name="Lucas S."/>
            <person name="Mishler D.B."/>
            <person name="Reski R."/>
            <person name="Grigoriev I."/>
            <person name="Quatrano R.S."/>
            <person name="Boore J.L."/>
        </authorList>
    </citation>
    <scope>NUCLEOTIDE SEQUENCE [LARGE SCALE GENOMIC DNA]</scope>
    <source>
        <strain evidence="2 3">cv. Gransden 2004</strain>
    </source>
</reference>
<evidence type="ECO:0000313" key="2">
    <source>
        <dbReference type="EnsemblPlants" id="Pp3c3_35660V3.1"/>
    </source>
</evidence>
<dbReference type="Proteomes" id="UP000006727">
    <property type="component" value="Chromosome 3"/>
</dbReference>
<name>A0A2K1KXB7_PHYPA</name>
<gene>
    <name evidence="1" type="ORF">PHYPA_005428</name>
</gene>
<dbReference type="AlphaFoldDB" id="A0A2K1KXB7"/>
<organism evidence="1">
    <name type="scientific">Physcomitrium patens</name>
    <name type="common">Spreading-leaved earth moss</name>
    <name type="synonym">Physcomitrella patens</name>
    <dbReference type="NCBI Taxonomy" id="3218"/>
    <lineage>
        <taxon>Eukaryota</taxon>
        <taxon>Viridiplantae</taxon>
        <taxon>Streptophyta</taxon>
        <taxon>Embryophyta</taxon>
        <taxon>Bryophyta</taxon>
        <taxon>Bryophytina</taxon>
        <taxon>Bryopsida</taxon>
        <taxon>Funariidae</taxon>
        <taxon>Funariales</taxon>
        <taxon>Funariaceae</taxon>
        <taxon>Physcomitrium</taxon>
    </lineage>
</organism>
<dbReference type="Gramene" id="Pp3c3_35660V3.1">
    <property type="protein sequence ID" value="Pp3c3_35660V3.1"/>
    <property type="gene ID" value="Pp3c3_35660"/>
</dbReference>
<accession>A0A2K1KXB7</accession>
<proteinExistence type="predicted"/>
<protein>
    <submittedName>
        <fullName evidence="1 2">Uncharacterized protein</fullName>
    </submittedName>
</protein>